<dbReference type="EMBL" id="LYPA01000076">
    <property type="protein sequence ID" value="OBR62986.1"/>
    <property type="molecule type" value="Genomic_DNA"/>
</dbReference>
<dbReference type="CDD" id="cd03808">
    <property type="entry name" value="GT4_CapM-like"/>
    <property type="match status" value="1"/>
</dbReference>
<dbReference type="GO" id="GO:0016757">
    <property type="term" value="F:glycosyltransferase activity"/>
    <property type="evidence" value="ECO:0007669"/>
    <property type="project" value="InterPro"/>
</dbReference>
<comment type="caution">
    <text evidence="3">The sequence shown here is derived from an EMBL/GenBank/DDBJ whole genome shotgun (WGS) entry which is preliminary data.</text>
</comment>
<evidence type="ECO:0000259" key="1">
    <source>
        <dbReference type="Pfam" id="PF00534"/>
    </source>
</evidence>
<dbReference type="PANTHER" id="PTHR45947">
    <property type="entry name" value="SULFOQUINOVOSYL TRANSFERASE SQD2"/>
    <property type="match status" value="1"/>
</dbReference>
<evidence type="ECO:0000313" key="4">
    <source>
        <dbReference type="Proteomes" id="UP000092024"/>
    </source>
</evidence>
<dbReference type="Gene3D" id="3.40.50.2000">
    <property type="entry name" value="Glycogen Phosphorylase B"/>
    <property type="match status" value="2"/>
</dbReference>
<dbReference type="AlphaFoldDB" id="A0A1A5YBL4"/>
<protein>
    <submittedName>
        <fullName evidence="3">Glycosyl transferase</fullName>
    </submittedName>
</protein>
<dbReference type="OrthoDB" id="9806653at2"/>
<dbReference type="Pfam" id="PF13439">
    <property type="entry name" value="Glyco_transf_4"/>
    <property type="match status" value="1"/>
</dbReference>
<reference evidence="3 4" key="1">
    <citation type="submission" date="2016-05" db="EMBL/GenBank/DDBJ databases">
        <title>Paenibacillus oryzae. sp. nov., isolated from the rice root.</title>
        <authorList>
            <person name="Zhang J."/>
            <person name="Zhang X."/>
        </authorList>
    </citation>
    <scope>NUCLEOTIDE SEQUENCE [LARGE SCALE GENOMIC DNA]</scope>
    <source>
        <strain evidence="3 4">1DrF-4</strain>
    </source>
</reference>
<dbReference type="InterPro" id="IPR050194">
    <property type="entry name" value="Glycosyltransferase_grp1"/>
</dbReference>
<proteinExistence type="predicted"/>
<evidence type="ECO:0000259" key="2">
    <source>
        <dbReference type="Pfam" id="PF13439"/>
    </source>
</evidence>
<accession>A0A1A5YBL4</accession>
<name>A0A1A5YBL4_9BACL</name>
<dbReference type="SUPFAM" id="SSF53756">
    <property type="entry name" value="UDP-Glycosyltransferase/glycogen phosphorylase"/>
    <property type="match status" value="1"/>
</dbReference>
<gene>
    <name evidence="3" type="ORF">A7K91_09260</name>
</gene>
<dbReference type="RefSeq" id="WP_068686869.1">
    <property type="nucleotide sequence ID" value="NZ_LYPA01000076.1"/>
</dbReference>
<organism evidence="3 4">
    <name type="scientific">Paenibacillus oryzae</name>
    <dbReference type="NCBI Taxonomy" id="1844972"/>
    <lineage>
        <taxon>Bacteria</taxon>
        <taxon>Bacillati</taxon>
        <taxon>Bacillota</taxon>
        <taxon>Bacilli</taxon>
        <taxon>Bacillales</taxon>
        <taxon>Paenibacillaceae</taxon>
        <taxon>Paenibacillus</taxon>
    </lineage>
</organism>
<keyword evidence="3" id="KW-0808">Transferase</keyword>
<dbReference type="Pfam" id="PF00534">
    <property type="entry name" value="Glycos_transf_1"/>
    <property type="match status" value="1"/>
</dbReference>
<feature type="domain" description="Glycosyltransferase subfamily 4-like N-terminal" evidence="2">
    <location>
        <begin position="24"/>
        <end position="167"/>
    </location>
</feature>
<evidence type="ECO:0000313" key="3">
    <source>
        <dbReference type="EMBL" id="OBR62986.1"/>
    </source>
</evidence>
<dbReference type="PANTHER" id="PTHR45947:SF3">
    <property type="entry name" value="SULFOQUINOVOSYL TRANSFERASE SQD2"/>
    <property type="match status" value="1"/>
</dbReference>
<dbReference type="InterPro" id="IPR001296">
    <property type="entry name" value="Glyco_trans_1"/>
</dbReference>
<dbReference type="STRING" id="1844972.A7K91_09260"/>
<dbReference type="Proteomes" id="UP000092024">
    <property type="component" value="Unassembled WGS sequence"/>
</dbReference>
<keyword evidence="4" id="KW-1185">Reference proteome</keyword>
<dbReference type="InterPro" id="IPR028098">
    <property type="entry name" value="Glyco_trans_4-like_N"/>
</dbReference>
<sequence>MSKKVLFCASVDYHFRAFHLPTLEWFQQNGWEVHIAARGELELPFVDAKYDMPFSRSPLRRSNLQAYRQLKELIEREKYDLIHCHTPAAGALARLAARKARRYGTKVVYTAHGFHFHKGGPLSSWLLYYPVEKFLAGLTDCLITINNEDYNRAKWGGFRAGQIRHVPGVGVHTGHFTPADGITRKHWRKHYRYNDDDFLMIYAAEFNQNKNHDLLLHALSRLKSKVPQARLLLAGEGSRLEECKALAEKLDIVDRVDFLGYRKDLRTLLPMADVAVASSLREGLPVNIMEAMACGLPVVATRNRGHAELIQEGHNGFLVPPEDADVFASRLHLLFAFKDSRRKMGQLGAERAAHYSLARVQEELTDIYQSLLSEGENGAKAKSQYRRAYL</sequence>
<feature type="domain" description="Glycosyl transferase family 1" evidence="1">
    <location>
        <begin position="184"/>
        <end position="348"/>
    </location>
</feature>